<accession>X0SVT1</accession>
<organism evidence="1">
    <name type="scientific">marine sediment metagenome</name>
    <dbReference type="NCBI Taxonomy" id="412755"/>
    <lineage>
        <taxon>unclassified sequences</taxon>
        <taxon>metagenomes</taxon>
        <taxon>ecological metagenomes</taxon>
    </lineage>
</organism>
<dbReference type="EMBL" id="BARS01004961">
    <property type="protein sequence ID" value="GAF85089.1"/>
    <property type="molecule type" value="Genomic_DNA"/>
</dbReference>
<reference evidence="1" key="1">
    <citation type="journal article" date="2014" name="Front. Microbiol.">
        <title>High frequency of phylogenetically diverse reductive dehalogenase-homologous genes in deep subseafloor sedimentary metagenomes.</title>
        <authorList>
            <person name="Kawai M."/>
            <person name="Futagami T."/>
            <person name="Toyoda A."/>
            <person name="Takaki Y."/>
            <person name="Nishi S."/>
            <person name="Hori S."/>
            <person name="Arai W."/>
            <person name="Tsubouchi T."/>
            <person name="Morono Y."/>
            <person name="Uchiyama I."/>
            <person name="Ito T."/>
            <person name="Fujiyama A."/>
            <person name="Inagaki F."/>
            <person name="Takami H."/>
        </authorList>
    </citation>
    <scope>NUCLEOTIDE SEQUENCE</scope>
    <source>
        <strain evidence="1">Expedition CK06-06</strain>
    </source>
</reference>
<feature type="non-terminal residue" evidence="1">
    <location>
        <position position="35"/>
    </location>
</feature>
<dbReference type="AlphaFoldDB" id="X0SVT1"/>
<comment type="caution">
    <text evidence="1">The sequence shown here is derived from an EMBL/GenBank/DDBJ whole genome shotgun (WGS) entry which is preliminary data.</text>
</comment>
<proteinExistence type="predicted"/>
<name>X0SVT1_9ZZZZ</name>
<evidence type="ECO:0000313" key="1">
    <source>
        <dbReference type="EMBL" id="GAF85089.1"/>
    </source>
</evidence>
<protein>
    <submittedName>
        <fullName evidence="1">Uncharacterized protein</fullName>
    </submittedName>
</protein>
<sequence>MPVQNDKQHQVSRRELLAELRRSEAQYKSTIDSMT</sequence>
<gene>
    <name evidence="1" type="ORF">S01H1_09708</name>
</gene>